<dbReference type="Pfam" id="PF09079">
    <property type="entry name" value="WHD_Cdc6"/>
    <property type="match status" value="1"/>
</dbReference>
<evidence type="ECO:0000256" key="4">
    <source>
        <dbReference type="ARBA" id="ARBA00022618"/>
    </source>
</evidence>
<evidence type="ECO:0000259" key="8">
    <source>
        <dbReference type="SMART" id="SM01074"/>
    </source>
</evidence>
<keyword evidence="6" id="KW-0539">Nucleus</keyword>
<dbReference type="Gene3D" id="1.10.8.60">
    <property type="match status" value="1"/>
</dbReference>
<dbReference type="Proteomes" id="UP001630127">
    <property type="component" value="Unassembled WGS sequence"/>
</dbReference>
<dbReference type="InterPro" id="IPR016314">
    <property type="entry name" value="Cdc6/18"/>
</dbReference>
<comment type="similarity">
    <text evidence="2">Belongs to the CDC6/cdc18 family.</text>
</comment>
<dbReference type="PANTHER" id="PTHR10763">
    <property type="entry name" value="CELL DIVISION CONTROL PROTEIN 6-RELATED"/>
    <property type="match status" value="1"/>
</dbReference>
<evidence type="ECO:0000256" key="3">
    <source>
        <dbReference type="ARBA" id="ARBA00008894"/>
    </source>
</evidence>
<reference evidence="9 10" key="1">
    <citation type="submission" date="2024-11" db="EMBL/GenBank/DDBJ databases">
        <title>A near-complete genome assembly of Cinchona calisaya.</title>
        <authorList>
            <person name="Lian D.C."/>
            <person name="Zhao X.W."/>
            <person name="Wei L."/>
        </authorList>
    </citation>
    <scope>NUCLEOTIDE SEQUENCE [LARGE SCALE GENOMIC DNA]</scope>
    <source>
        <tissue evidence="9">Nenye</tissue>
    </source>
</reference>
<dbReference type="InterPro" id="IPR036390">
    <property type="entry name" value="WH_DNA-bd_sf"/>
</dbReference>
<dbReference type="GO" id="GO:0005634">
    <property type="term" value="C:nucleus"/>
    <property type="evidence" value="ECO:0007669"/>
    <property type="project" value="UniProtKB-SubCell"/>
</dbReference>
<keyword evidence="7" id="KW-0131">Cell cycle</keyword>
<dbReference type="Pfam" id="PF22606">
    <property type="entry name" value="Cdc6-ORC-like_ATPase_lid"/>
    <property type="match status" value="1"/>
</dbReference>
<dbReference type="FunFam" id="3.40.50.300:FF:000547">
    <property type="entry name" value="Cell division control protein"/>
    <property type="match status" value="1"/>
</dbReference>
<comment type="subcellular location">
    <subcellularLocation>
        <location evidence="1">Nucleus</location>
    </subcellularLocation>
</comment>
<gene>
    <name evidence="9" type="ORF">ACH5RR_010185</name>
</gene>
<dbReference type="InterPro" id="IPR050311">
    <property type="entry name" value="ORC1/CDC6"/>
</dbReference>
<dbReference type="CDD" id="cd08768">
    <property type="entry name" value="Cdc6_C"/>
    <property type="match status" value="1"/>
</dbReference>
<evidence type="ECO:0000256" key="7">
    <source>
        <dbReference type="ARBA" id="ARBA00023306"/>
    </source>
</evidence>
<dbReference type="SUPFAM" id="SSF52540">
    <property type="entry name" value="P-loop containing nucleoside triphosphate hydrolases"/>
    <property type="match status" value="1"/>
</dbReference>
<dbReference type="Gene3D" id="3.40.50.300">
    <property type="entry name" value="P-loop containing nucleotide triphosphate hydrolases"/>
    <property type="match status" value="1"/>
</dbReference>
<dbReference type="CDD" id="cd00009">
    <property type="entry name" value="AAA"/>
    <property type="match status" value="1"/>
</dbReference>
<protein>
    <recommendedName>
        <fullName evidence="8">Cdc6 C-terminal domain-containing protein</fullName>
    </recommendedName>
</protein>
<keyword evidence="5" id="KW-0235">DNA replication</keyword>
<dbReference type="SMART" id="SM01074">
    <property type="entry name" value="Cdc6_C"/>
    <property type="match status" value="1"/>
</dbReference>
<dbReference type="PIRSF" id="PIRSF001767">
    <property type="entry name" value="Cdc6"/>
    <property type="match status" value="1"/>
</dbReference>
<dbReference type="FunFam" id="1.10.10.10:FF:000686">
    <property type="entry name" value="Cell division control protein"/>
    <property type="match status" value="1"/>
</dbReference>
<feature type="domain" description="Cdc6 C-terminal" evidence="8">
    <location>
        <begin position="347"/>
        <end position="426"/>
    </location>
</feature>
<dbReference type="SUPFAM" id="SSF46785">
    <property type="entry name" value="Winged helix' DNA-binding domain"/>
    <property type="match status" value="1"/>
</dbReference>
<evidence type="ECO:0000256" key="5">
    <source>
        <dbReference type="ARBA" id="ARBA00022705"/>
    </source>
</evidence>
<dbReference type="EMBL" id="JBJUIK010000004">
    <property type="protein sequence ID" value="KAL3530863.1"/>
    <property type="molecule type" value="Genomic_DNA"/>
</dbReference>
<dbReference type="GO" id="GO:0006260">
    <property type="term" value="P:DNA replication"/>
    <property type="evidence" value="ECO:0007669"/>
    <property type="project" value="UniProtKB-KW"/>
</dbReference>
<evidence type="ECO:0000256" key="2">
    <source>
        <dbReference type="ARBA" id="ARBA00006184"/>
    </source>
</evidence>
<dbReference type="InterPro" id="IPR054425">
    <property type="entry name" value="Cdc6_ORC1-like_ATPase_lid"/>
</dbReference>
<comment type="similarity">
    <text evidence="3">Belongs to the disease resistance NB-LRR family.</text>
</comment>
<dbReference type="GO" id="GO:0051301">
    <property type="term" value="P:cell division"/>
    <property type="evidence" value="ECO:0007669"/>
    <property type="project" value="UniProtKB-KW"/>
</dbReference>
<keyword evidence="4" id="KW-0132">Cell division</keyword>
<sequence length="437" mass="48557">MKSSKSPVKKRLSDSFLDKPIWNPTDMEHLSSVKEALHVSTSPSTVVCRENEQHKVVEFCKKCVEQESSGSLYVCGCPGTGKTLLMEKVKEALVDWAKEAGFQPPDVVSINCTSLSNTSVIFSKILGESPSQKKYSGSVSPLKTLQNSYSKKQNSYGMKMMLIIADELDYLITKDRAVLHDLFMLTTLPFSRCILIGIANAIDLADRFLPKLQSLNCKPTLITFRAYSKDQIIIILQQRLVALPYVIFRPQTLELCARRVAAASGDLQKAFCICRCAIEILEAEIGDSVDELNLSSVDERFSDGNTLAKQHSGIVRVDHMALALSKVYRSPVVDTIQSLPQHQQIILCSAVKLFRGGKKDTRIGELNKCYIDVCKSTLIPPSGILELTSMCRVLGDQGLLKLGQAREDKLRRVTLKVDGADINFALQGVRFFRNCLQ</sequence>
<evidence type="ECO:0000256" key="1">
    <source>
        <dbReference type="ARBA" id="ARBA00004123"/>
    </source>
</evidence>
<evidence type="ECO:0000256" key="6">
    <source>
        <dbReference type="ARBA" id="ARBA00023242"/>
    </source>
</evidence>
<evidence type="ECO:0000313" key="9">
    <source>
        <dbReference type="EMBL" id="KAL3530863.1"/>
    </source>
</evidence>
<dbReference type="InterPro" id="IPR027417">
    <property type="entry name" value="P-loop_NTPase"/>
</dbReference>
<evidence type="ECO:0000313" key="10">
    <source>
        <dbReference type="Proteomes" id="UP001630127"/>
    </source>
</evidence>
<proteinExistence type="inferred from homology"/>
<accession>A0ABD3AGY5</accession>
<dbReference type="InterPro" id="IPR049945">
    <property type="entry name" value="AAA_22"/>
</dbReference>
<keyword evidence="10" id="KW-1185">Reference proteome</keyword>
<dbReference type="PANTHER" id="PTHR10763:SF26">
    <property type="entry name" value="CELL DIVISION CONTROL PROTEIN 6 HOMOLOG"/>
    <property type="match status" value="1"/>
</dbReference>
<comment type="caution">
    <text evidence="9">The sequence shown here is derived from an EMBL/GenBank/DDBJ whole genome shotgun (WGS) entry which is preliminary data.</text>
</comment>
<name>A0ABD3AGY5_9GENT</name>
<dbReference type="InterPro" id="IPR036388">
    <property type="entry name" value="WH-like_DNA-bd_sf"/>
</dbReference>
<dbReference type="Pfam" id="PF13401">
    <property type="entry name" value="AAA_22"/>
    <property type="match status" value="1"/>
</dbReference>
<dbReference type="Gene3D" id="1.10.10.10">
    <property type="entry name" value="Winged helix-like DNA-binding domain superfamily/Winged helix DNA-binding domain"/>
    <property type="match status" value="1"/>
</dbReference>
<organism evidence="9 10">
    <name type="scientific">Cinchona calisaya</name>
    <dbReference type="NCBI Taxonomy" id="153742"/>
    <lineage>
        <taxon>Eukaryota</taxon>
        <taxon>Viridiplantae</taxon>
        <taxon>Streptophyta</taxon>
        <taxon>Embryophyta</taxon>
        <taxon>Tracheophyta</taxon>
        <taxon>Spermatophyta</taxon>
        <taxon>Magnoliopsida</taxon>
        <taxon>eudicotyledons</taxon>
        <taxon>Gunneridae</taxon>
        <taxon>Pentapetalae</taxon>
        <taxon>asterids</taxon>
        <taxon>lamiids</taxon>
        <taxon>Gentianales</taxon>
        <taxon>Rubiaceae</taxon>
        <taxon>Cinchonoideae</taxon>
        <taxon>Cinchoneae</taxon>
        <taxon>Cinchona</taxon>
    </lineage>
</organism>
<dbReference type="AlphaFoldDB" id="A0ABD3AGY5"/>
<dbReference type="InterPro" id="IPR015163">
    <property type="entry name" value="Cdc6_C"/>
</dbReference>